<sequence length="175" mass="18809">MALRLDDKKAVVAEVAAVAAQAHSAVAAEYRGLSVSELTDLRKVARESGVYLRVIKNTLARRAVEGTDFACMQEGLVGPLILAFSIEDPGSAARVVQGFSKQHNKLVVKLVAVSGKLYGASEIDRLSKLPNKEQALAMLMGVMKAPIEKFVRTMAEPHAKLVRTVAAVRDKKQAA</sequence>
<dbReference type="GO" id="GO:0003735">
    <property type="term" value="F:structural constituent of ribosome"/>
    <property type="evidence" value="ECO:0007669"/>
    <property type="project" value="InterPro"/>
</dbReference>
<dbReference type="AlphaFoldDB" id="A0A250KUE4"/>
<keyword evidence="8" id="KW-1185">Reference proteome</keyword>
<comment type="similarity">
    <text evidence="2 6">Belongs to the universal ribosomal protein uL10 family.</text>
</comment>
<gene>
    <name evidence="6" type="primary">rplJ</name>
    <name evidence="7" type="ORF">sS8_3294</name>
</gene>
<evidence type="ECO:0000256" key="6">
    <source>
        <dbReference type="HAMAP-Rule" id="MF_00362"/>
    </source>
</evidence>
<dbReference type="GO" id="GO:0070180">
    <property type="term" value="F:large ribosomal subunit rRNA binding"/>
    <property type="evidence" value="ECO:0007669"/>
    <property type="project" value="UniProtKB-UniRule"/>
</dbReference>
<dbReference type="Gene3D" id="3.30.70.1730">
    <property type="match status" value="1"/>
</dbReference>
<dbReference type="InterPro" id="IPR022973">
    <property type="entry name" value="Ribosomal_uL10_bac"/>
</dbReference>
<keyword evidence="4 6" id="KW-0687">Ribonucleoprotein</keyword>
<dbReference type="CDD" id="cd05797">
    <property type="entry name" value="Ribosomal_L10"/>
    <property type="match status" value="1"/>
</dbReference>
<dbReference type="InterPro" id="IPR043141">
    <property type="entry name" value="Ribosomal_uL10-like_sf"/>
</dbReference>
<comment type="subunit">
    <text evidence="6">Part of the ribosomal stalk of the 50S ribosomal subunit. The N-terminus interacts with L11 and the large rRNA to form the base of the stalk. The C-terminus forms an elongated spine to which L12 dimers bind in a sequential fashion forming a multimeric L10(L12)X complex.</text>
</comment>
<evidence type="ECO:0000313" key="8">
    <source>
        <dbReference type="Proteomes" id="UP000266313"/>
    </source>
</evidence>
<keyword evidence="6" id="KW-0699">rRNA-binding</keyword>
<dbReference type="EMBL" id="AP017928">
    <property type="protein sequence ID" value="BBA35237.1"/>
    <property type="molecule type" value="Genomic_DNA"/>
</dbReference>
<protein>
    <recommendedName>
        <fullName evidence="5 6">Large ribosomal subunit protein uL10</fullName>
    </recommendedName>
</protein>
<dbReference type="KEGG" id="mmai:sS8_3294"/>
<keyword evidence="6" id="KW-0694">RNA-binding</keyword>
<accession>A0A250KUE4</accession>
<evidence type="ECO:0000256" key="3">
    <source>
        <dbReference type="ARBA" id="ARBA00022980"/>
    </source>
</evidence>
<dbReference type="GO" id="GO:0015934">
    <property type="term" value="C:large ribosomal subunit"/>
    <property type="evidence" value="ECO:0007669"/>
    <property type="project" value="InterPro"/>
</dbReference>
<dbReference type="OrthoDB" id="9808307at2"/>
<evidence type="ECO:0000256" key="1">
    <source>
        <dbReference type="ARBA" id="ARBA00002633"/>
    </source>
</evidence>
<dbReference type="Gene3D" id="6.10.250.2350">
    <property type="match status" value="2"/>
</dbReference>
<evidence type="ECO:0000256" key="5">
    <source>
        <dbReference type="ARBA" id="ARBA00035202"/>
    </source>
</evidence>
<dbReference type="Proteomes" id="UP000266313">
    <property type="component" value="Chromosome"/>
</dbReference>
<dbReference type="PANTHER" id="PTHR11560">
    <property type="entry name" value="39S RIBOSOMAL PROTEIN L10, MITOCHONDRIAL"/>
    <property type="match status" value="1"/>
</dbReference>
<proteinExistence type="inferred from homology"/>
<evidence type="ECO:0000313" key="7">
    <source>
        <dbReference type="EMBL" id="BBA35237.1"/>
    </source>
</evidence>
<evidence type="ECO:0000256" key="4">
    <source>
        <dbReference type="ARBA" id="ARBA00023274"/>
    </source>
</evidence>
<dbReference type="SUPFAM" id="SSF160369">
    <property type="entry name" value="Ribosomal protein L10-like"/>
    <property type="match status" value="1"/>
</dbReference>
<evidence type="ECO:0000256" key="2">
    <source>
        <dbReference type="ARBA" id="ARBA00008889"/>
    </source>
</evidence>
<dbReference type="Pfam" id="PF00466">
    <property type="entry name" value="Ribosomal_L10"/>
    <property type="match status" value="1"/>
</dbReference>
<organism evidence="7 8">
    <name type="scientific">Methylocaldum marinum</name>
    <dbReference type="NCBI Taxonomy" id="1432792"/>
    <lineage>
        <taxon>Bacteria</taxon>
        <taxon>Pseudomonadati</taxon>
        <taxon>Pseudomonadota</taxon>
        <taxon>Gammaproteobacteria</taxon>
        <taxon>Methylococcales</taxon>
        <taxon>Methylococcaceae</taxon>
        <taxon>Methylocaldum</taxon>
    </lineage>
</organism>
<comment type="function">
    <text evidence="1 6">Forms part of the ribosomal stalk, playing a central role in the interaction of the ribosome with GTP-bound translation factors.</text>
</comment>
<keyword evidence="3 6" id="KW-0689">Ribosomal protein</keyword>
<dbReference type="RefSeq" id="WP_119630476.1">
    <property type="nucleotide sequence ID" value="NZ_AP017928.1"/>
</dbReference>
<dbReference type="PROSITE" id="PS01109">
    <property type="entry name" value="RIBOSOMAL_L10"/>
    <property type="match status" value="1"/>
</dbReference>
<dbReference type="NCBIfam" id="NF000955">
    <property type="entry name" value="PRK00099.1-1"/>
    <property type="match status" value="1"/>
</dbReference>
<dbReference type="InterPro" id="IPR002363">
    <property type="entry name" value="Ribosomal_uL10_CS_bac"/>
</dbReference>
<reference evidence="7 8" key="1">
    <citation type="submission" date="2016-12" db="EMBL/GenBank/DDBJ databases">
        <title>Genome sequencing of Methylocaldum marinum.</title>
        <authorList>
            <person name="Takeuchi M."/>
            <person name="Kamagata Y."/>
            <person name="Hiraoka S."/>
            <person name="Oshima K."/>
            <person name="Hattori M."/>
            <person name="Iwasaki W."/>
        </authorList>
    </citation>
    <scope>NUCLEOTIDE SEQUENCE [LARGE SCALE GENOMIC DNA]</scope>
    <source>
        <strain evidence="7 8">S8</strain>
    </source>
</reference>
<name>A0A250KUE4_9GAMM</name>
<dbReference type="HAMAP" id="MF_00362">
    <property type="entry name" value="Ribosomal_uL10"/>
    <property type="match status" value="1"/>
</dbReference>
<dbReference type="GO" id="GO:0006412">
    <property type="term" value="P:translation"/>
    <property type="evidence" value="ECO:0007669"/>
    <property type="project" value="UniProtKB-UniRule"/>
</dbReference>
<dbReference type="InterPro" id="IPR047865">
    <property type="entry name" value="Ribosomal_uL10_bac_type"/>
</dbReference>
<dbReference type="InterPro" id="IPR001790">
    <property type="entry name" value="Ribosomal_uL10"/>
</dbReference>